<dbReference type="EMBL" id="QRBB01000001">
    <property type="protein sequence ID" value="RDS77333.1"/>
    <property type="molecule type" value="Genomic_DNA"/>
</dbReference>
<keyword evidence="2" id="KW-0547">Nucleotide-binding</keyword>
<protein>
    <submittedName>
        <fullName evidence="3">Tryptophan 7-halogenase</fullName>
    </submittedName>
</protein>
<feature type="binding site" evidence="2">
    <location>
        <begin position="21"/>
        <end position="24"/>
    </location>
    <ligand>
        <name>FAD</name>
        <dbReference type="ChEBI" id="CHEBI:57692"/>
    </ligand>
</feature>
<dbReference type="InterPro" id="IPR006905">
    <property type="entry name" value="Flavin_halogenase"/>
</dbReference>
<accession>A0A395LK31</accession>
<dbReference type="PANTHER" id="PTHR43747:SF4">
    <property type="entry name" value="FLAVIN-DEPENDENT TRYPTOPHAN HALOGENASE"/>
    <property type="match status" value="1"/>
</dbReference>
<dbReference type="InterPro" id="IPR050816">
    <property type="entry name" value="Flavin-dep_Halogenase_NPB"/>
</dbReference>
<dbReference type="AlphaFoldDB" id="A0A395LK31"/>
<feature type="binding site" evidence="2">
    <location>
        <position position="353"/>
    </location>
    <ligand>
        <name>L-tryptophan</name>
        <dbReference type="ChEBI" id="CHEBI:57912"/>
    </ligand>
</feature>
<organism evidence="3 4">
    <name type="scientific">Alteriqipengyuania lutimaris</name>
    <dbReference type="NCBI Taxonomy" id="1538146"/>
    <lineage>
        <taxon>Bacteria</taxon>
        <taxon>Pseudomonadati</taxon>
        <taxon>Pseudomonadota</taxon>
        <taxon>Alphaproteobacteria</taxon>
        <taxon>Sphingomonadales</taxon>
        <taxon>Erythrobacteraceae</taxon>
        <taxon>Alteriqipengyuania</taxon>
    </lineage>
</organism>
<dbReference type="Proteomes" id="UP000254101">
    <property type="component" value="Unassembled WGS sequence"/>
</dbReference>
<dbReference type="OrthoDB" id="462203at2"/>
<dbReference type="InterPro" id="IPR036188">
    <property type="entry name" value="FAD/NAD-bd_sf"/>
</dbReference>
<gene>
    <name evidence="3" type="ORF">DL238_06680</name>
</gene>
<evidence type="ECO:0000313" key="3">
    <source>
        <dbReference type="EMBL" id="RDS77333.1"/>
    </source>
</evidence>
<sequence length="528" mass="59154">MAERGGIVTANRVARVVIVGGGTAGWMAAAAMSRFFDDGRRSIVLVESDAIGTVGVGEATIPPIRNFNAMLGIEENEFLRETRGTFKLGIEFVNWGQRGDRYFHPFGEYGHDFHGIQFHQLYLRQKALANPDLGGIGDYSMSTMAAARGAFGRPSAAAKSVVSEIAYAFHFDAGLYAAYLRKMAERQGVIRHEGRITAAHRDAESGDVLSIELENGERIEGDLFIDCSGFRGLLIEEELETGYEDWSHWLPMDRAIALPTTHTTSPDPFTRATAHGAGWQWRIPLQHRMGNGHVFSSRFMDEDEARAILLGSVEGEPLAEPRTLRFLTGMRKKAWNHNVVALGLSSGFIEPLESTSIHLIQNGIARLFALFPDTPISPLERDEYNRGMRELYEDVRDFIILHYKATQRDDTEFWRYVRDMEVPASLARKMDLWRLHARVFRENAELFAQPSWIAVLMGQNIEPRTYDAIADTLDETKIASAMAQLRENYRSVAERLPSQEAFMRQAGAWHASAPAEGQAPLRAHGARV</sequence>
<feature type="binding site" evidence="2">
    <location>
        <position position="87"/>
    </location>
    <ligand>
        <name>7-chloro-L-tryptophan</name>
        <dbReference type="ChEBI" id="CHEBI:58713"/>
    </ligand>
</feature>
<evidence type="ECO:0000256" key="2">
    <source>
        <dbReference type="PIRSR" id="PIRSR011396-2"/>
    </source>
</evidence>
<name>A0A395LK31_9SPHN</name>
<dbReference type="InterPro" id="IPR033856">
    <property type="entry name" value="Trp_halogen"/>
</dbReference>
<keyword evidence="2" id="KW-0274">FAD</keyword>
<feature type="binding site" evidence="2">
    <location>
        <position position="357"/>
    </location>
    <ligand>
        <name>FAD</name>
        <dbReference type="ChEBI" id="CHEBI:57692"/>
    </ligand>
</feature>
<comment type="caution">
    <text evidence="3">The sequence shown here is derived from an EMBL/GenBank/DDBJ whole genome shotgun (WGS) entry which is preliminary data.</text>
</comment>
<dbReference type="GO" id="GO:0004497">
    <property type="term" value="F:monooxygenase activity"/>
    <property type="evidence" value="ECO:0007669"/>
    <property type="project" value="InterPro"/>
</dbReference>
<reference evidence="3 4" key="1">
    <citation type="submission" date="2018-07" db="EMBL/GenBank/DDBJ databases">
        <title>Erythrobacter nanhaiensis sp. nov., a novel member of the genus Erythrobacter isolated from the South China Sea.</title>
        <authorList>
            <person name="Chen X."/>
            <person name="Liu J."/>
        </authorList>
    </citation>
    <scope>NUCLEOTIDE SEQUENCE [LARGE SCALE GENOMIC DNA]</scope>
    <source>
        <strain evidence="3 4">S-5</strain>
    </source>
</reference>
<evidence type="ECO:0000313" key="4">
    <source>
        <dbReference type="Proteomes" id="UP000254101"/>
    </source>
</evidence>
<dbReference type="PANTHER" id="PTHR43747">
    <property type="entry name" value="FAD-BINDING PROTEIN"/>
    <property type="match status" value="1"/>
</dbReference>
<dbReference type="PIRSF" id="PIRSF011396">
    <property type="entry name" value="Trp_halogenase"/>
    <property type="match status" value="1"/>
</dbReference>
<dbReference type="Gene3D" id="3.50.50.60">
    <property type="entry name" value="FAD/NAD(P)-binding domain"/>
    <property type="match status" value="1"/>
</dbReference>
<feature type="active site" evidence="1">
    <location>
        <position position="87"/>
    </location>
</feature>
<dbReference type="RefSeq" id="WP_115491552.1">
    <property type="nucleotide sequence ID" value="NZ_JACHWW010000001.1"/>
</dbReference>
<keyword evidence="4" id="KW-1185">Reference proteome</keyword>
<dbReference type="Pfam" id="PF04820">
    <property type="entry name" value="Trp_halogenase"/>
    <property type="match status" value="1"/>
</dbReference>
<dbReference type="SUPFAM" id="SSF51905">
    <property type="entry name" value="FAD/NAD(P)-binding domain"/>
    <property type="match status" value="1"/>
</dbReference>
<dbReference type="GO" id="GO:0000166">
    <property type="term" value="F:nucleotide binding"/>
    <property type="evidence" value="ECO:0007669"/>
    <property type="project" value="UniProtKB-KW"/>
</dbReference>
<keyword evidence="2" id="KW-0285">Flavoprotein</keyword>
<evidence type="ECO:0000256" key="1">
    <source>
        <dbReference type="PIRSR" id="PIRSR011396-1"/>
    </source>
</evidence>
<proteinExistence type="predicted"/>
<feature type="binding site" evidence="2">
    <location>
        <position position="344"/>
    </location>
    <ligand>
        <name>FAD</name>
        <dbReference type="ChEBI" id="CHEBI:57692"/>
    </ligand>
</feature>